<keyword evidence="5" id="KW-1185">Reference proteome</keyword>
<dbReference type="Gene3D" id="3.60.110.10">
    <property type="entry name" value="Carbon-nitrogen hydrolase"/>
    <property type="match status" value="1"/>
</dbReference>
<gene>
    <name evidence="4" type="ORF">SAMN02744037_01572</name>
</gene>
<dbReference type="GO" id="GO:0006107">
    <property type="term" value="P:oxaloacetate metabolic process"/>
    <property type="evidence" value="ECO:0007669"/>
    <property type="project" value="TreeGrafter"/>
</dbReference>
<dbReference type="PROSITE" id="PS01227">
    <property type="entry name" value="UPF0012"/>
    <property type="match status" value="1"/>
</dbReference>
<dbReference type="InterPro" id="IPR036526">
    <property type="entry name" value="C-N_Hydrolase_sf"/>
</dbReference>
<dbReference type="EMBL" id="FRAE01000032">
    <property type="protein sequence ID" value="SHK07981.1"/>
    <property type="molecule type" value="Genomic_DNA"/>
</dbReference>
<dbReference type="Pfam" id="PF00795">
    <property type="entry name" value="CN_hydrolase"/>
    <property type="match status" value="1"/>
</dbReference>
<dbReference type="PANTHER" id="PTHR23088">
    <property type="entry name" value="NITRILASE-RELATED"/>
    <property type="match status" value="1"/>
</dbReference>
<dbReference type="STRING" id="1123349.SAMN02744037_01572"/>
<dbReference type="AlphaFoldDB" id="A0A1M6PJ63"/>
<evidence type="ECO:0000313" key="4">
    <source>
        <dbReference type="EMBL" id="SHK07981.1"/>
    </source>
</evidence>
<feature type="domain" description="CN hydrolase" evidence="3">
    <location>
        <begin position="7"/>
        <end position="252"/>
    </location>
</feature>
<dbReference type="Proteomes" id="UP000242497">
    <property type="component" value="Unassembled WGS sequence"/>
</dbReference>
<dbReference type="CDD" id="cd07572">
    <property type="entry name" value="nit"/>
    <property type="match status" value="1"/>
</dbReference>
<accession>A0A1M6PJ63</accession>
<dbReference type="GO" id="GO:0006541">
    <property type="term" value="P:glutamine metabolic process"/>
    <property type="evidence" value="ECO:0007669"/>
    <property type="project" value="TreeGrafter"/>
</dbReference>
<dbReference type="RefSeq" id="WP_072888862.1">
    <property type="nucleotide sequence ID" value="NZ_FRAE01000032.1"/>
</dbReference>
<name>A0A1M6PJ63_9FIRM</name>
<dbReference type="OrthoDB" id="9811121at2"/>
<evidence type="ECO:0000259" key="3">
    <source>
        <dbReference type="PROSITE" id="PS50263"/>
    </source>
</evidence>
<reference evidence="5" key="1">
    <citation type="submission" date="2016-11" db="EMBL/GenBank/DDBJ databases">
        <authorList>
            <person name="Varghese N."/>
            <person name="Submissions S."/>
        </authorList>
    </citation>
    <scope>NUCLEOTIDE SEQUENCE [LARGE SCALE GENOMIC DNA]</scope>
    <source>
        <strain evidence="5">DSM 15518</strain>
    </source>
</reference>
<dbReference type="PROSITE" id="PS50263">
    <property type="entry name" value="CN_HYDROLASE"/>
    <property type="match status" value="1"/>
</dbReference>
<dbReference type="InterPro" id="IPR001110">
    <property type="entry name" value="UPF0012_CS"/>
</dbReference>
<protein>
    <submittedName>
        <fullName evidence="4">Predicted amidohydrolase</fullName>
    </submittedName>
</protein>
<dbReference type="GO" id="GO:0006528">
    <property type="term" value="P:asparagine metabolic process"/>
    <property type="evidence" value="ECO:0007669"/>
    <property type="project" value="TreeGrafter"/>
</dbReference>
<proteinExistence type="inferred from homology"/>
<evidence type="ECO:0000313" key="5">
    <source>
        <dbReference type="Proteomes" id="UP000242497"/>
    </source>
</evidence>
<organism evidence="4 5">
    <name type="scientific">Tepidibacter formicigenes DSM 15518</name>
    <dbReference type="NCBI Taxonomy" id="1123349"/>
    <lineage>
        <taxon>Bacteria</taxon>
        <taxon>Bacillati</taxon>
        <taxon>Bacillota</taxon>
        <taxon>Clostridia</taxon>
        <taxon>Peptostreptococcales</taxon>
        <taxon>Peptostreptococcaceae</taxon>
        <taxon>Tepidibacter</taxon>
    </lineage>
</organism>
<comment type="similarity">
    <text evidence="1">Belongs to the carbon-nitrogen hydrolase superfamily. NIT1/NIT2 family.</text>
</comment>
<sequence length="278" mass="31929">MCQKNKFKIALCQTLVEDNKENNIKRVVKLIEEAVDNGAKIISLGEMFNCPYRNDAFKIYAEEEGKSETLNILSSIAKEKGVYIIGGSVPEKEGEKYYNTSFVFDKEGKIVGKHRKVHLFDIDIKDRVKMKESDTFSYGKNITVFDTQYCKVGIAICYDMRFPEIFRIMVQKGVKLIIVPAAFNYVTGPAHWEIIIRGRAMDNQVYFCAVSPARNENESYLAYGHSIICDPFGKILGELDEKEGILYSEIDLDYLEKVRSELPLLKHRRLDLYSVNEK</sequence>
<dbReference type="InterPro" id="IPR045254">
    <property type="entry name" value="Nit1/2_C-N_Hydrolase"/>
</dbReference>
<evidence type="ECO:0000256" key="1">
    <source>
        <dbReference type="ARBA" id="ARBA00010613"/>
    </source>
</evidence>
<evidence type="ECO:0000256" key="2">
    <source>
        <dbReference type="ARBA" id="ARBA00022801"/>
    </source>
</evidence>
<keyword evidence="2 4" id="KW-0378">Hydrolase</keyword>
<dbReference type="SUPFAM" id="SSF56317">
    <property type="entry name" value="Carbon-nitrogen hydrolase"/>
    <property type="match status" value="1"/>
</dbReference>
<dbReference type="InterPro" id="IPR003010">
    <property type="entry name" value="C-N_Hydrolase"/>
</dbReference>
<dbReference type="PANTHER" id="PTHR23088:SF30">
    <property type="entry name" value="OMEGA-AMIDASE NIT2"/>
    <property type="match status" value="1"/>
</dbReference>
<dbReference type="GO" id="GO:0050152">
    <property type="term" value="F:omega-amidase activity"/>
    <property type="evidence" value="ECO:0007669"/>
    <property type="project" value="TreeGrafter"/>
</dbReference>